<dbReference type="PANTHER" id="PTHR42953">
    <property type="entry name" value="HIGH-AFFINITY ZINC UPTAKE SYSTEM PROTEIN ZNUA-RELATED"/>
    <property type="match status" value="1"/>
</dbReference>
<dbReference type="PROSITE" id="PS51318">
    <property type="entry name" value="TAT"/>
    <property type="match status" value="1"/>
</dbReference>
<comment type="subcellular location">
    <subcellularLocation>
        <location evidence="1">Cell envelope</location>
    </subcellularLocation>
</comment>
<dbReference type="InterPro" id="IPR006129">
    <property type="entry name" value="AdhesinB"/>
</dbReference>
<dbReference type="EMBL" id="BSFJ01000004">
    <property type="protein sequence ID" value="GLK70710.1"/>
    <property type="molecule type" value="Genomic_DNA"/>
</dbReference>
<evidence type="ECO:0000256" key="7">
    <source>
        <dbReference type="SAM" id="MobiDB-lite"/>
    </source>
</evidence>
<accession>A0A9W6J4G3</accession>
<dbReference type="CDD" id="cd01137">
    <property type="entry name" value="PsaA"/>
    <property type="match status" value="1"/>
</dbReference>
<dbReference type="GO" id="GO:0007155">
    <property type="term" value="P:cell adhesion"/>
    <property type="evidence" value="ECO:0007669"/>
    <property type="project" value="InterPro"/>
</dbReference>
<sequence length="326" mass="34489">MLTRRLYLAAALALGAALPFAAPAAAQEAATKIPVVASFSILGDFVKQVGGDRVEVTTLVGPNGDAHVFQPAPTDAKKVAAAQIVFVNGLGFEGWIDRLVKASGTKAEIVVATRGITPREMAEEDEEGHDHADAHDHDKDHDHDHAEHDHGGIDPHAWQSVPNAEIYVANIRDALIAADPAGKAAYEANAAAYTAKLQALDAEVKAAVATIPASNRRIITSHDAFGYFGAAYGIEFIAPQGVSTESEASAKDVARIIRQIRAENIPAVFMENISDPRLVKRIAKETKAKIGGELFSDALSDDKGPASTYIDMVKNNIAQLSSALSS</sequence>
<dbReference type="InterPro" id="IPR050492">
    <property type="entry name" value="Bact_metal-bind_prot9"/>
</dbReference>
<evidence type="ECO:0000313" key="10">
    <source>
        <dbReference type="Proteomes" id="UP001143370"/>
    </source>
</evidence>
<feature type="chain" id="PRO_5040728035" evidence="8">
    <location>
        <begin position="22"/>
        <end position="326"/>
    </location>
</feature>
<dbReference type="Gene3D" id="3.40.50.1980">
    <property type="entry name" value="Nitrogenase molybdenum iron protein domain"/>
    <property type="match status" value="2"/>
</dbReference>
<gene>
    <name evidence="9" type="ORF">GCM10017643_08250</name>
</gene>
<dbReference type="RefSeq" id="WP_213374264.1">
    <property type="nucleotide sequence ID" value="NZ_BSFJ01000004.1"/>
</dbReference>
<evidence type="ECO:0000313" key="9">
    <source>
        <dbReference type="EMBL" id="GLK70710.1"/>
    </source>
</evidence>
<dbReference type="PRINTS" id="PR00690">
    <property type="entry name" value="ADHESNFAMILY"/>
</dbReference>
<evidence type="ECO:0000256" key="3">
    <source>
        <dbReference type="ARBA" id="ARBA00022448"/>
    </source>
</evidence>
<dbReference type="GO" id="GO:0046872">
    <property type="term" value="F:metal ion binding"/>
    <property type="evidence" value="ECO:0007669"/>
    <property type="project" value="UniProtKB-KW"/>
</dbReference>
<keyword evidence="4" id="KW-0479">Metal-binding</keyword>
<comment type="caution">
    <text evidence="9">The sequence shown here is derived from an EMBL/GenBank/DDBJ whole genome shotgun (WGS) entry which is preliminary data.</text>
</comment>
<keyword evidence="10" id="KW-1185">Reference proteome</keyword>
<dbReference type="AlphaFoldDB" id="A0A9W6J4G3"/>
<feature type="compositionally biased region" description="Basic and acidic residues" evidence="7">
    <location>
        <begin position="128"/>
        <end position="153"/>
    </location>
</feature>
<dbReference type="SUPFAM" id="SSF53807">
    <property type="entry name" value="Helical backbone' metal receptor"/>
    <property type="match status" value="1"/>
</dbReference>
<dbReference type="GO" id="GO:0030001">
    <property type="term" value="P:metal ion transport"/>
    <property type="evidence" value="ECO:0007669"/>
    <property type="project" value="InterPro"/>
</dbReference>
<dbReference type="PANTHER" id="PTHR42953:SF1">
    <property type="entry name" value="METAL-BINDING PROTEIN HI_0362-RELATED"/>
    <property type="match status" value="1"/>
</dbReference>
<reference evidence="9" key="1">
    <citation type="journal article" date="2014" name="Int. J. Syst. Evol. Microbiol.">
        <title>Complete genome sequence of Corynebacterium casei LMG S-19264T (=DSM 44701T), isolated from a smear-ripened cheese.</title>
        <authorList>
            <consortium name="US DOE Joint Genome Institute (JGI-PGF)"/>
            <person name="Walter F."/>
            <person name="Albersmeier A."/>
            <person name="Kalinowski J."/>
            <person name="Ruckert C."/>
        </authorList>
    </citation>
    <scope>NUCLEOTIDE SEQUENCE</scope>
    <source>
        <strain evidence="9">VKM B-2484</strain>
    </source>
</reference>
<evidence type="ECO:0000256" key="4">
    <source>
        <dbReference type="ARBA" id="ARBA00022723"/>
    </source>
</evidence>
<name>A0A9W6J4G3_9HYPH</name>
<evidence type="ECO:0000256" key="6">
    <source>
        <dbReference type="RuleBase" id="RU003512"/>
    </source>
</evidence>
<dbReference type="InterPro" id="IPR006128">
    <property type="entry name" value="Lipoprotein_PsaA-like"/>
</dbReference>
<organism evidence="9 10">
    <name type="scientific">Ancylobacter dichloromethanicus</name>
    <dbReference type="NCBI Taxonomy" id="518825"/>
    <lineage>
        <taxon>Bacteria</taxon>
        <taxon>Pseudomonadati</taxon>
        <taxon>Pseudomonadota</taxon>
        <taxon>Alphaproteobacteria</taxon>
        <taxon>Hyphomicrobiales</taxon>
        <taxon>Xanthobacteraceae</taxon>
        <taxon>Ancylobacter</taxon>
    </lineage>
</organism>
<dbReference type="Proteomes" id="UP001143370">
    <property type="component" value="Unassembled WGS sequence"/>
</dbReference>
<protein>
    <submittedName>
        <fullName evidence="9">Metal ABC transporter substrate-binding protein</fullName>
    </submittedName>
</protein>
<dbReference type="GO" id="GO:0030313">
    <property type="term" value="C:cell envelope"/>
    <property type="evidence" value="ECO:0007669"/>
    <property type="project" value="UniProtKB-SubCell"/>
</dbReference>
<dbReference type="Pfam" id="PF01297">
    <property type="entry name" value="ZnuA"/>
    <property type="match status" value="1"/>
</dbReference>
<comment type="similarity">
    <text evidence="2 6">Belongs to the bacterial solute-binding protein 9 family.</text>
</comment>
<evidence type="ECO:0000256" key="5">
    <source>
        <dbReference type="ARBA" id="ARBA00022729"/>
    </source>
</evidence>
<evidence type="ECO:0000256" key="2">
    <source>
        <dbReference type="ARBA" id="ARBA00011028"/>
    </source>
</evidence>
<keyword evidence="3 6" id="KW-0813">Transport</keyword>
<dbReference type="InterPro" id="IPR006311">
    <property type="entry name" value="TAT_signal"/>
</dbReference>
<keyword evidence="5 8" id="KW-0732">Signal</keyword>
<reference evidence="9" key="2">
    <citation type="submission" date="2023-01" db="EMBL/GenBank/DDBJ databases">
        <authorList>
            <person name="Sun Q."/>
            <person name="Evtushenko L."/>
        </authorList>
    </citation>
    <scope>NUCLEOTIDE SEQUENCE</scope>
    <source>
        <strain evidence="9">VKM B-2484</strain>
    </source>
</reference>
<feature type="signal peptide" evidence="8">
    <location>
        <begin position="1"/>
        <end position="21"/>
    </location>
</feature>
<feature type="region of interest" description="Disordered" evidence="7">
    <location>
        <begin position="118"/>
        <end position="157"/>
    </location>
</feature>
<evidence type="ECO:0000256" key="8">
    <source>
        <dbReference type="SAM" id="SignalP"/>
    </source>
</evidence>
<dbReference type="InterPro" id="IPR006127">
    <property type="entry name" value="ZnuA-like"/>
</dbReference>
<proteinExistence type="inferred from homology"/>
<evidence type="ECO:0000256" key="1">
    <source>
        <dbReference type="ARBA" id="ARBA00004196"/>
    </source>
</evidence>
<dbReference type="PRINTS" id="PR00691">
    <property type="entry name" value="ADHESINB"/>
</dbReference>